<dbReference type="AlphaFoldDB" id="A0A398CYB4"/>
<sequence>MIISQTPLRVSFFGGGTDLKDYYENHGGAVTSVTIDKFIYIIVKRRCDDDIVLNYSEREQVKDIHDIKHPIIREALRLANVTKGVEITSIADIPSQGSGLGSSSSFTIGLLNALFAYQGMWKNASELAELACHIEIELLGEPIGKQDQYAAAFGGFKQYMFRRDGSVDVEAIGITQEDSRLLQMNTLMFYTGMTRKASAVLGDQKANTDAKLSQLHALKKLSDLGKEGLVNGDIRLIGDMLHQNWENKKLLSDKIHNDEINRMYDLGRQAGAYGGKLLGAGGGGFFLFVCPPDKQLDLRRALRDYKELPITFEQYGSRIVMNLNDRSGFLQYREPAALAI</sequence>
<comment type="caution">
    <text evidence="8">The sequence shown here is derived from an EMBL/GenBank/DDBJ whole genome shotgun (WGS) entry which is preliminary data.</text>
</comment>
<dbReference type="InterPro" id="IPR014606">
    <property type="entry name" value="Heptose_7-P_kinase"/>
</dbReference>
<dbReference type="Gene3D" id="3.30.230.120">
    <property type="match status" value="1"/>
</dbReference>
<dbReference type="SUPFAM" id="SSF55060">
    <property type="entry name" value="GHMP Kinase, C-terminal domain"/>
    <property type="match status" value="1"/>
</dbReference>
<dbReference type="PIRSF" id="PIRSF036406">
    <property type="entry name" value="Hept_kin"/>
    <property type="match status" value="1"/>
</dbReference>
<evidence type="ECO:0000256" key="3">
    <source>
        <dbReference type="ARBA" id="ARBA00022777"/>
    </source>
</evidence>
<evidence type="ECO:0000313" key="9">
    <source>
        <dbReference type="Proteomes" id="UP000266340"/>
    </source>
</evidence>
<evidence type="ECO:0000256" key="2">
    <source>
        <dbReference type="ARBA" id="ARBA00022741"/>
    </source>
</evidence>
<dbReference type="Pfam" id="PF08544">
    <property type="entry name" value="GHMP_kinases_C"/>
    <property type="match status" value="1"/>
</dbReference>
<dbReference type="GO" id="GO:0042352">
    <property type="term" value="P:GDP-L-fucose salvage"/>
    <property type="evidence" value="ECO:0007669"/>
    <property type="project" value="TreeGrafter"/>
</dbReference>
<dbReference type="PANTHER" id="PTHR32463">
    <property type="entry name" value="L-FUCOSE KINASE"/>
    <property type="match status" value="1"/>
</dbReference>
<dbReference type="OrthoDB" id="9812992at2"/>
<keyword evidence="3 8" id="KW-0418">Kinase</keyword>
<protein>
    <submittedName>
        <fullName evidence="8">GHMP kinase</fullName>
    </submittedName>
</protein>
<dbReference type="InterPro" id="IPR020568">
    <property type="entry name" value="Ribosomal_Su5_D2-typ_SF"/>
</dbReference>
<keyword evidence="1" id="KW-0808">Transferase</keyword>
<feature type="domain" description="GHMP kinase C-terminal" evidence="7">
    <location>
        <begin position="227"/>
        <end position="305"/>
    </location>
</feature>
<gene>
    <name evidence="8" type="ORF">D3H35_08530</name>
</gene>
<dbReference type="GO" id="GO:0050201">
    <property type="term" value="F:fucokinase activity"/>
    <property type="evidence" value="ECO:0007669"/>
    <property type="project" value="TreeGrafter"/>
</dbReference>
<dbReference type="Proteomes" id="UP000266340">
    <property type="component" value="Unassembled WGS sequence"/>
</dbReference>
<evidence type="ECO:0000256" key="5">
    <source>
        <dbReference type="ARBA" id="ARBA00038121"/>
    </source>
</evidence>
<reference evidence="8 9" key="1">
    <citation type="submission" date="2018-09" db="EMBL/GenBank/DDBJ databases">
        <title>Cohnella cavernae sp. nov., isolated from a karst cave.</title>
        <authorList>
            <person name="Zhu H."/>
        </authorList>
    </citation>
    <scope>NUCLEOTIDE SEQUENCE [LARGE SCALE GENOMIC DNA]</scope>
    <source>
        <strain evidence="8 9">K2E09-144</strain>
    </source>
</reference>
<dbReference type="PRINTS" id="PR00960">
    <property type="entry name" value="LMBPPROTEIN"/>
</dbReference>
<dbReference type="Pfam" id="PF00288">
    <property type="entry name" value="GHMP_kinases_N"/>
    <property type="match status" value="1"/>
</dbReference>
<keyword evidence="9" id="KW-1185">Reference proteome</keyword>
<dbReference type="InterPro" id="IPR036554">
    <property type="entry name" value="GHMP_kinase_C_sf"/>
</dbReference>
<name>A0A398CYB4_9BACL</name>
<proteinExistence type="inferred from homology"/>
<feature type="domain" description="GHMP kinase N-terminal" evidence="6">
    <location>
        <begin position="77"/>
        <end position="155"/>
    </location>
</feature>
<dbReference type="SUPFAM" id="SSF54211">
    <property type="entry name" value="Ribosomal protein S5 domain 2-like"/>
    <property type="match status" value="1"/>
</dbReference>
<organism evidence="8 9">
    <name type="scientific">Cohnella faecalis</name>
    <dbReference type="NCBI Taxonomy" id="2315694"/>
    <lineage>
        <taxon>Bacteria</taxon>
        <taxon>Bacillati</taxon>
        <taxon>Bacillota</taxon>
        <taxon>Bacilli</taxon>
        <taxon>Bacillales</taxon>
        <taxon>Paenibacillaceae</taxon>
        <taxon>Cohnella</taxon>
    </lineage>
</organism>
<comment type="similarity">
    <text evidence="5">Belongs to the GHMP kinase family.</text>
</comment>
<keyword evidence="4" id="KW-0067">ATP-binding</keyword>
<dbReference type="EMBL" id="QXJM01000029">
    <property type="protein sequence ID" value="RIE03994.1"/>
    <property type="molecule type" value="Genomic_DNA"/>
</dbReference>
<evidence type="ECO:0000256" key="1">
    <source>
        <dbReference type="ARBA" id="ARBA00022679"/>
    </source>
</evidence>
<dbReference type="RefSeq" id="WP_119148670.1">
    <property type="nucleotide sequence ID" value="NZ_JBHSOV010000006.1"/>
</dbReference>
<evidence type="ECO:0000259" key="7">
    <source>
        <dbReference type="Pfam" id="PF08544"/>
    </source>
</evidence>
<dbReference type="InterPro" id="IPR001174">
    <property type="entry name" value="HddA/FKP"/>
</dbReference>
<keyword evidence="2" id="KW-0547">Nucleotide-binding</keyword>
<dbReference type="InterPro" id="IPR013750">
    <property type="entry name" value="GHMP_kinase_C_dom"/>
</dbReference>
<accession>A0A398CYB4</accession>
<evidence type="ECO:0000256" key="4">
    <source>
        <dbReference type="ARBA" id="ARBA00022840"/>
    </source>
</evidence>
<evidence type="ECO:0000259" key="6">
    <source>
        <dbReference type="Pfam" id="PF00288"/>
    </source>
</evidence>
<evidence type="ECO:0000313" key="8">
    <source>
        <dbReference type="EMBL" id="RIE03994.1"/>
    </source>
</evidence>
<dbReference type="InterPro" id="IPR006204">
    <property type="entry name" value="GHMP_kinase_N_dom"/>
</dbReference>
<dbReference type="GO" id="GO:0005524">
    <property type="term" value="F:ATP binding"/>
    <property type="evidence" value="ECO:0007669"/>
    <property type="project" value="UniProtKB-KW"/>
</dbReference>
<dbReference type="PANTHER" id="PTHR32463:SF0">
    <property type="entry name" value="L-FUCOSE KINASE"/>
    <property type="match status" value="1"/>
</dbReference>
<dbReference type="InterPro" id="IPR052203">
    <property type="entry name" value="GHMP_Kinase-Related"/>
</dbReference>